<accession>A0A6J5RKB9</accession>
<protein>
    <recommendedName>
        <fullName evidence="1">GmrSD restriction endonucleases C-terminal domain-containing protein</fullName>
    </recommendedName>
</protein>
<sequence>MKYVSYSMGELKEHLEKQFDDKMNWLNYGIYWHIDHIVPQSCLQYTSMQDENFKKCWDLANLRPLDAKTNMHDGSTRIRHNYIPNLSNGEI</sequence>
<evidence type="ECO:0000313" key="2">
    <source>
        <dbReference type="EMBL" id="CAB4196492.1"/>
    </source>
</evidence>
<dbReference type="InterPro" id="IPR011089">
    <property type="entry name" value="GmrSD_C"/>
</dbReference>
<dbReference type="Pfam" id="PF07510">
    <property type="entry name" value="GmrSD_C"/>
    <property type="match status" value="1"/>
</dbReference>
<evidence type="ECO:0000259" key="1">
    <source>
        <dbReference type="Pfam" id="PF07510"/>
    </source>
</evidence>
<dbReference type="EMBL" id="LR797252">
    <property type="protein sequence ID" value="CAB4196492.1"/>
    <property type="molecule type" value="Genomic_DNA"/>
</dbReference>
<gene>
    <name evidence="2" type="ORF">UFOVP1290_12</name>
</gene>
<name>A0A6J5RKB9_9CAUD</name>
<reference evidence="2" key="1">
    <citation type="submission" date="2020-05" db="EMBL/GenBank/DDBJ databases">
        <authorList>
            <person name="Chiriac C."/>
            <person name="Salcher M."/>
            <person name="Ghai R."/>
            <person name="Kavagutti S V."/>
        </authorList>
    </citation>
    <scope>NUCLEOTIDE SEQUENCE</scope>
</reference>
<organism evidence="2">
    <name type="scientific">uncultured Caudovirales phage</name>
    <dbReference type="NCBI Taxonomy" id="2100421"/>
    <lineage>
        <taxon>Viruses</taxon>
        <taxon>Duplodnaviria</taxon>
        <taxon>Heunggongvirae</taxon>
        <taxon>Uroviricota</taxon>
        <taxon>Caudoviricetes</taxon>
        <taxon>Peduoviridae</taxon>
        <taxon>Maltschvirus</taxon>
        <taxon>Maltschvirus maltsch</taxon>
    </lineage>
</organism>
<feature type="domain" description="GmrSD restriction endonucleases C-terminal" evidence="1">
    <location>
        <begin position="14"/>
        <end position="72"/>
    </location>
</feature>
<proteinExistence type="predicted"/>